<keyword evidence="15" id="KW-1185">Reference proteome</keyword>
<comment type="pathway">
    <text evidence="2 12">Cell wall biogenesis; peptidoglycan biosynthesis.</text>
</comment>
<dbReference type="HOGENOM" id="CLU_046834_0_0_6"/>
<dbReference type="Gene3D" id="2.40.440.10">
    <property type="entry name" value="L,D-transpeptidase catalytic domain-like"/>
    <property type="match status" value="1"/>
</dbReference>
<dbReference type="EMBL" id="CP001085">
    <property type="protein sequence ID" value="ADD79680.1"/>
    <property type="molecule type" value="Genomic_DNA"/>
</dbReference>
<keyword evidence="11 12" id="KW-0961">Cell wall biogenesis/degradation</keyword>
<dbReference type="UniPathway" id="UPA00219"/>
<evidence type="ECO:0000256" key="2">
    <source>
        <dbReference type="ARBA" id="ARBA00004752"/>
    </source>
</evidence>
<keyword evidence="5" id="KW-0808">Transferase</keyword>
<evidence type="ECO:0000256" key="6">
    <source>
        <dbReference type="ARBA" id="ARBA00022729"/>
    </source>
</evidence>
<dbReference type="PANTHER" id="PTHR30582">
    <property type="entry name" value="L,D-TRANSPEPTIDASE"/>
    <property type="match status" value="1"/>
</dbReference>
<proteinExistence type="inferred from homology"/>
<keyword evidence="7" id="KW-0574">Periplasm</keyword>
<dbReference type="PROSITE" id="PS52029">
    <property type="entry name" value="LD_TPASE"/>
    <property type="match status" value="1"/>
</dbReference>
<sequence>MIKNYRKFPIFFKIILFFIFYFPTSSLVFARDYLLNPYGGRLIGKIEKYTVPKKKESLEDIMSRFQVGLLGTLRINPKIDVYLPRPGSQIIIPSQMIIPNLKEDEDILINLAELRLYHFLKKKNIVSVYPVGIGQKEASTPTFEAKIIQMIKKPIWIPTKNIRKRYELEGIKLPEVVPSGINNPMGMYAMRLSYGKGEYLIHGTNENFGIGSRVTSGCIRLRKEDIKKLFSSVKIGDKVRVINEPIKYSKEPSGDCYIEVHRPISEDNESKNQRTTSKFYEKDPELKKFLKTNKIEEECFLKTVLDCSGIPIKLKMSKN</sequence>
<comment type="subcellular location">
    <subcellularLocation>
        <location evidence="1">Periplasm</location>
    </subcellularLocation>
</comment>
<evidence type="ECO:0000256" key="12">
    <source>
        <dbReference type="PROSITE-ProRule" id="PRU01373"/>
    </source>
</evidence>
<dbReference type="GO" id="GO:0005576">
    <property type="term" value="C:extracellular region"/>
    <property type="evidence" value="ECO:0007669"/>
    <property type="project" value="TreeGrafter"/>
</dbReference>
<dbReference type="eggNOG" id="COG1376">
    <property type="taxonomic scope" value="Bacteria"/>
</dbReference>
<keyword evidence="4" id="KW-0328">Glycosyltransferase</keyword>
<dbReference type="InterPro" id="IPR038063">
    <property type="entry name" value="Transpep_catalytic_dom"/>
</dbReference>
<accession>D4G7U2</accession>
<dbReference type="STRING" id="515618.RIEPE_0134"/>
<keyword evidence="8" id="KW-0378">Hydrolase</keyword>
<name>D4G7U2_RIEPU</name>
<evidence type="ECO:0000313" key="15">
    <source>
        <dbReference type="Proteomes" id="UP000001700"/>
    </source>
</evidence>
<dbReference type="Proteomes" id="UP000001700">
    <property type="component" value="Chromosome"/>
</dbReference>
<gene>
    <name evidence="14" type="ordered locus">RIEPE_0134</name>
</gene>
<organism evidence="14 15">
    <name type="scientific">Riesia pediculicola (strain USDA)</name>
    <dbReference type="NCBI Taxonomy" id="515618"/>
    <lineage>
        <taxon>Bacteria</taxon>
        <taxon>Pseudomonadati</taxon>
        <taxon>Pseudomonadota</taxon>
        <taxon>Gammaproteobacteria</taxon>
        <taxon>Enterobacterales</taxon>
        <taxon>Enterobacteriaceae</taxon>
        <taxon>Candidatus Riesia</taxon>
    </lineage>
</organism>
<feature type="domain" description="L,D-TPase catalytic" evidence="13">
    <location>
        <begin position="105"/>
        <end position="242"/>
    </location>
</feature>
<evidence type="ECO:0000313" key="14">
    <source>
        <dbReference type="EMBL" id="ADD79680.1"/>
    </source>
</evidence>
<evidence type="ECO:0000256" key="1">
    <source>
        <dbReference type="ARBA" id="ARBA00004418"/>
    </source>
</evidence>
<dbReference type="GO" id="GO:0016757">
    <property type="term" value="F:glycosyltransferase activity"/>
    <property type="evidence" value="ECO:0007669"/>
    <property type="project" value="UniProtKB-KW"/>
</dbReference>
<dbReference type="InterPro" id="IPR041597">
    <property type="entry name" value="Ldt_C"/>
</dbReference>
<dbReference type="Pfam" id="PF17969">
    <property type="entry name" value="Ldt_C"/>
    <property type="match status" value="1"/>
</dbReference>
<keyword evidence="10 12" id="KW-0573">Peptidoglycan synthesis</keyword>
<dbReference type="InterPro" id="IPR050979">
    <property type="entry name" value="LD-transpeptidase"/>
</dbReference>
<dbReference type="KEGG" id="rip:RIEPE_0134"/>
<evidence type="ECO:0000256" key="7">
    <source>
        <dbReference type="ARBA" id="ARBA00022764"/>
    </source>
</evidence>
<feature type="active site" description="Nucleophile" evidence="12">
    <location>
        <position position="218"/>
    </location>
</feature>
<evidence type="ECO:0000256" key="11">
    <source>
        <dbReference type="ARBA" id="ARBA00023316"/>
    </source>
</evidence>
<reference evidence="14" key="1">
    <citation type="submission" date="2008-05" db="EMBL/GenBank/DDBJ databases">
        <title>Genome sequence of Riesia pediculicola USDA.</title>
        <authorList>
            <person name="Kirkness E.F."/>
        </authorList>
    </citation>
    <scope>NUCLEOTIDE SEQUENCE [LARGE SCALE GENOMIC DNA]</scope>
    <source>
        <strain evidence="14">USDA</strain>
    </source>
</reference>
<evidence type="ECO:0000256" key="3">
    <source>
        <dbReference type="ARBA" id="ARBA00005992"/>
    </source>
</evidence>
<dbReference type="GO" id="GO:0071555">
    <property type="term" value="P:cell wall organization"/>
    <property type="evidence" value="ECO:0007669"/>
    <property type="project" value="UniProtKB-UniRule"/>
</dbReference>
<dbReference type="RefSeq" id="WP_013087667.1">
    <property type="nucleotide sequence ID" value="NC_014109.1"/>
</dbReference>
<evidence type="ECO:0000256" key="5">
    <source>
        <dbReference type="ARBA" id="ARBA00022679"/>
    </source>
</evidence>
<dbReference type="OrthoDB" id="9787225at2"/>
<evidence type="ECO:0000256" key="10">
    <source>
        <dbReference type="ARBA" id="ARBA00022984"/>
    </source>
</evidence>
<dbReference type="PANTHER" id="PTHR30582:SF24">
    <property type="entry name" value="L,D-TRANSPEPTIDASE ERFK_SRFK-RELATED"/>
    <property type="match status" value="1"/>
</dbReference>
<dbReference type="GO" id="GO:0008360">
    <property type="term" value="P:regulation of cell shape"/>
    <property type="evidence" value="ECO:0007669"/>
    <property type="project" value="UniProtKB-UniRule"/>
</dbReference>
<dbReference type="InterPro" id="IPR005490">
    <property type="entry name" value="LD_TPept_cat_dom"/>
</dbReference>
<protein>
    <submittedName>
        <fullName evidence="14">LysM domain protein</fullName>
    </submittedName>
</protein>
<evidence type="ECO:0000256" key="9">
    <source>
        <dbReference type="ARBA" id="ARBA00022960"/>
    </source>
</evidence>
<feature type="active site" description="Proton donor/acceptor" evidence="12">
    <location>
        <position position="202"/>
    </location>
</feature>
<dbReference type="GO" id="GO:0018104">
    <property type="term" value="P:peptidoglycan-protein cross-linking"/>
    <property type="evidence" value="ECO:0007669"/>
    <property type="project" value="TreeGrafter"/>
</dbReference>
<comment type="similarity">
    <text evidence="3">Belongs to the YkuD family.</text>
</comment>
<dbReference type="Pfam" id="PF03734">
    <property type="entry name" value="YkuD"/>
    <property type="match status" value="1"/>
</dbReference>
<dbReference type="GO" id="GO:0071972">
    <property type="term" value="F:peptidoglycan L,D-transpeptidase activity"/>
    <property type="evidence" value="ECO:0007669"/>
    <property type="project" value="TreeGrafter"/>
</dbReference>
<dbReference type="AlphaFoldDB" id="D4G7U2"/>
<evidence type="ECO:0000256" key="4">
    <source>
        <dbReference type="ARBA" id="ARBA00022676"/>
    </source>
</evidence>
<keyword evidence="6" id="KW-0732">Signal</keyword>
<keyword evidence="9 12" id="KW-0133">Cell shape</keyword>
<dbReference type="CDD" id="cd16913">
    <property type="entry name" value="YkuD_like"/>
    <property type="match status" value="1"/>
</dbReference>
<dbReference type="SUPFAM" id="SSF141523">
    <property type="entry name" value="L,D-transpeptidase catalytic domain-like"/>
    <property type="match status" value="1"/>
</dbReference>
<evidence type="ECO:0000259" key="13">
    <source>
        <dbReference type="PROSITE" id="PS52029"/>
    </source>
</evidence>
<evidence type="ECO:0000256" key="8">
    <source>
        <dbReference type="ARBA" id="ARBA00022801"/>
    </source>
</evidence>
<dbReference type="GO" id="GO:0042597">
    <property type="term" value="C:periplasmic space"/>
    <property type="evidence" value="ECO:0007669"/>
    <property type="project" value="UniProtKB-SubCell"/>
</dbReference>